<keyword evidence="10" id="KW-1185">Reference proteome</keyword>
<dbReference type="EMBL" id="NMQW01000002">
    <property type="protein sequence ID" value="OXM87681.1"/>
    <property type="molecule type" value="Genomic_DNA"/>
</dbReference>
<dbReference type="AlphaFoldDB" id="A0A229UWN1"/>
<keyword evidence="4" id="KW-0309">Germination</keyword>
<feature type="transmembrane region" description="Helical" evidence="8">
    <location>
        <begin position="220"/>
        <end position="246"/>
    </location>
</feature>
<feature type="transmembrane region" description="Helical" evidence="8">
    <location>
        <begin position="186"/>
        <end position="208"/>
    </location>
</feature>
<keyword evidence="3" id="KW-0813">Transport</keyword>
<organism evidence="9 10">
    <name type="scientific">Paenibacillus rigui</name>
    <dbReference type="NCBI Taxonomy" id="554312"/>
    <lineage>
        <taxon>Bacteria</taxon>
        <taxon>Bacillati</taxon>
        <taxon>Bacillota</taxon>
        <taxon>Bacilli</taxon>
        <taxon>Bacillales</taxon>
        <taxon>Paenibacillaceae</taxon>
        <taxon>Paenibacillus</taxon>
    </lineage>
</organism>
<evidence type="ECO:0000256" key="5">
    <source>
        <dbReference type="ARBA" id="ARBA00022692"/>
    </source>
</evidence>
<protein>
    <submittedName>
        <fullName evidence="9">Uncharacterized protein</fullName>
    </submittedName>
</protein>
<feature type="transmembrane region" description="Helical" evidence="8">
    <location>
        <begin position="272"/>
        <end position="292"/>
    </location>
</feature>
<dbReference type="RefSeq" id="WP_094012931.1">
    <property type="nucleotide sequence ID" value="NZ_NMQW01000002.1"/>
</dbReference>
<keyword evidence="5 8" id="KW-0812">Transmembrane</keyword>
<feature type="transmembrane region" description="Helical" evidence="8">
    <location>
        <begin position="42"/>
        <end position="61"/>
    </location>
</feature>
<keyword evidence="7 8" id="KW-0472">Membrane</keyword>
<feature type="transmembrane region" description="Helical" evidence="8">
    <location>
        <begin position="12"/>
        <end position="30"/>
    </location>
</feature>
<proteinExistence type="inferred from homology"/>
<evidence type="ECO:0000256" key="3">
    <source>
        <dbReference type="ARBA" id="ARBA00022448"/>
    </source>
</evidence>
<evidence type="ECO:0000256" key="8">
    <source>
        <dbReference type="SAM" id="Phobius"/>
    </source>
</evidence>
<evidence type="ECO:0000313" key="10">
    <source>
        <dbReference type="Proteomes" id="UP000215509"/>
    </source>
</evidence>
<feature type="transmembrane region" description="Helical" evidence="8">
    <location>
        <begin position="147"/>
        <end position="166"/>
    </location>
</feature>
<feature type="transmembrane region" description="Helical" evidence="8">
    <location>
        <begin position="337"/>
        <end position="356"/>
    </location>
</feature>
<dbReference type="OrthoDB" id="2078716at2"/>
<comment type="caution">
    <text evidence="9">The sequence shown here is derived from an EMBL/GenBank/DDBJ whole genome shotgun (WGS) entry which is preliminary data.</text>
</comment>
<dbReference type="GO" id="GO:0016020">
    <property type="term" value="C:membrane"/>
    <property type="evidence" value="ECO:0007669"/>
    <property type="project" value="UniProtKB-SubCell"/>
</dbReference>
<comment type="subcellular location">
    <subcellularLocation>
        <location evidence="1">Membrane</location>
        <topology evidence="1">Multi-pass membrane protein</topology>
    </subcellularLocation>
</comment>
<gene>
    <name evidence="9" type="ORF">CF651_00750</name>
</gene>
<evidence type="ECO:0000256" key="2">
    <source>
        <dbReference type="ARBA" id="ARBA00007998"/>
    </source>
</evidence>
<reference evidence="9 10" key="1">
    <citation type="submission" date="2017-07" db="EMBL/GenBank/DDBJ databases">
        <title>Genome sequencing and assembly of Paenibacillus rigui.</title>
        <authorList>
            <person name="Mayilraj S."/>
        </authorList>
    </citation>
    <scope>NUCLEOTIDE SEQUENCE [LARGE SCALE GENOMIC DNA]</scope>
    <source>
        <strain evidence="9 10">JCM 16352</strain>
    </source>
</reference>
<evidence type="ECO:0000256" key="4">
    <source>
        <dbReference type="ARBA" id="ARBA00022544"/>
    </source>
</evidence>
<evidence type="ECO:0000256" key="1">
    <source>
        <dbReference type="ARBA" id="ARBA00004141"/>
    </source>
</evidence>
<feature type="transmembrane region" description="Helical" evidence="8">
    <location>
        <begin position="313"/>
        <end position="331"/>
    </location>
</feature>
<dbReference type="GO" id="GO:0009847">
    <property type="term" value="P:spore germination"/>
    <property type="evidence" value="ECO:0007669"/>
    <property type="project" value="InterPro"/>
</dbReference>
<evidence type="ECO:0000256" key="6">
    <source>
        <dbReference type="ARBA" id="ARBA00022989"/>
    </source>
</evidence>
<dbReference type="PANTHER" id="PTHR34975">
    <property type="entry name" value="SPORE GERMINATION PROTEIN A2"/>
    <property type="match status" value="1"/>
</dbReference>
<dbReference type="Proteomes" id="UP000215509">
    <property type="component" value="Unassembled WGS sequence"/>
</dbReference>
<feature type="transmembrane region" description="Helical" evidence="8">
    <location>
        <begin position="121"/>
        <end position="140"/>
    </location>
</feature>
<dbReference type="InterPro" id="IPR004761">
    <property type="entry name" value="Spore_GerAB"/>
</dbReference>
<dbReference type="Gene3D" id="1.20.1740.10">
    <property type="entry name" value="Amino acid/polyamine transporter I"/>
    <property type="match status" value="1"/>
</dbReference>
<dbReference type="PANTHER" id="PTHR34975:SF2">
    <property type="entry name" value="SPORE GERMINATION PROTEIN A2"/>
    <property type="match status" value="1"/>
</dbReference>
<dbReference type="Pfam" id="PF03845">
    <property type="entry name" value="Spore_permease"/>
    <property type="match status" value="1"/>
</dbReference>
<evidence type="ECO:0000313" key="9">
    <source>
        <dbReference type="EMBL" id="OXM87681.1"/>
    </source>
</evidence>
<name>A0A229UWN1_9BACL</name>
<evidence type="ECO:0000256" key="7">
    <source>
        <dbReference type="ARBA" id="ARBA00023136"/>
    </source>
</evidence>
<keyword evidence="6 8" id="KW-1133">Transmembrane helix</keyword>
<accession>A0A229UWN1</accession>
<sequence>MDQLQAERINTKQMAVLLIFFTIGDMLLFLPSNMASISHQDAWISALIGLVVGVGMAWFIYEFSQCFKGQNLVQIYRQVLGKWLGTTVSLLYLLAMFNNGVTQIREIGDLVTTQMMTETPMRAICLLMVIVLVVAIRSGLESIARTAEAFLLVFIIMFAATIILLIPDAKWSKLTPVLEAGTPELIQSALYFASFPFCELFVMWMILPQVTPNKHERRDFILATTTAGLAIFCIVIISLLVLGSYLTEHQMYSTYTLAKKISVGHFLERVEAIFAVTWLLSTYFRMVIYVYAFIKGVAELLQLKDYRRLTIPLGMLAYGYALILAPNVIFFNSTNSYWVTWDLTYVPVIPTIVYLIHRWKLFRKKRETKYST</sequence>
<feature type="transmembrane region" description="Helical" evidence="8">
    <location>
        <begin position="82"/>
        <end position="101"/>
    </location>
</feature>
<comment type="similarity">
    <text evidence="2">Belongs to the amino acid-polyamine-organocation (APC) superfamily. Spore germination protein (SGP) (TC 2.A.3.9) family.</text>
</comment>
<dbReference type="NCBIfam" id="TIGR00912">
    <property type="entry name" value="2A0309"/>
    <property type="match status" value="1"/>
</dbReference>